<feature type="compositionally biased region" description="Low complexity" evidence="14">
    <location>
        <begin position="173"/>
        <end position="195"/>
    </location>
</feature>
<dbReference type="RefSeq" id="WP_150433502.1">
    <property type="nucleotide sequence ID" value="NZ_VYKJ01000001.1"/>
</dbReference>
<dbReference type="InterPro" id="IPR051045">
    <property type="entry name" value="TonB-dependent_transducer"/>
</dbReference>
<evidence type="ECO:0000256" key="1">
    <source>
        <dbReference type="ARBA" id="ARBA00004383"/>
    </source>
</evidence>
<dbReference type="EMBL" id="VYKJ01000001">
    <property type="protein sequence ID" value="KAA9002531.1"/>
    <property type="molecule type" value="Genomic_DNA"/>
</dbReference>
<evidence type="ECO:0000256" key="4">
    <source>
        <dbReference type="ARBA" id="ARBA00022448"/>
    </source>
</evidence>
<dbReference type="PRINTS" id="PR01374">
    <property type="entry name" value="TONBPROTEIN"/>
</dbReference>
<dbReference type="EMBL" id="VYKJ01000001">
    <property type="protein sequence ID" value="KAA9003181.1"/>
    <property type="molecule type" value="Genomic_DNA"/>
</dbReference>
<comment type="subunit">
    <text evidence="12">Homodimer. Forms a complex with the accessory proteins ExbB and ExbD.</text>
</comment>
<keyword evidence="11" id="KW-0472">Membrane</keyword>
<dbReference type="GO" id="GO:0098797">
    <property type="term" value="C:plasma membrane protein complex"/>
    <property type="evidence" value="ECO:0007669"/>
    <property type="project" value="TreeGrafter"/>
</dbReference>
<keyword evidence="13" id="KW-0735">Signal-anchor</keyword>
<keyword evidence="9 13" id="KW-0653">Protein transport</keyword>
<evidence type="ECO:0000313" key="18">
    <source>
        <dbReference type="Proteomes" id="UP000335415"/>
    </source>
</evidence>
<evidence type="ECO:0000313" key="17">
    <source>
        <dbReference type="EMBL" id="KAA9003181.1"/>
    </source>
</evidence>
<dbReference type="PROSITE" id="PS52015">
    <property type="entry name" value="TONB_CTD"/>
    <property type="match status" value="1"/>
</dbReference>
<dbReference type="Pfam" id="PF03544">
    <property type="entry name" value="TonB_C"/>
    <property type="match status" value="1"/>
</dbReference>
<dbReference type="NCBIfam" id="TIGR01352">
    <property type="entry name" value="tonB_Cterm"/>
    <property type="match status" value="1"/>
</dbReference>
<evidence type="ECO:0000256" key="2">
    <source>
        <dbReference type="ARBA" id="ARBA00006555"/>
    </source>
</evidence>
<dbReference type="InterPro" id="IPR003538">
    <property type="entry name" value="TonB"/>
</dbReference>
<protein>
    <recommendedName>
        <fullName evidence="3 13">Protein TonB</fullName>
    </recommendedName>
</protein>
<keyword evidence="6 13" id="KW-0997">Cell inner membrane</keyword>
<sequence>MMKSIQCIPSLCRRAGFLSFSALLHLGLITLALWAARTPPSSEALAGKAGDSLNITMLQIQHAEQSAGQTAAAAAPARAAAPEGSTMPAASEIALPLADKPRIVVRQAQPVTASAKKPAQVPVKKTPEKAPPVRQPSPRASEAPQTAERSTRPSPDAPASSSPVSTGSAGRLAASAQGSSNSGQAAQGTGAASTQKLTALNRRVNYPTRARSLGVEGRVRVRFDVTGSGTVTNIRILTEDPVGVFAASVMKDMARWRYQAQTMMADQTVSIVFKLDGHIRLEN</sequence>
<evidence type="ECO:0000259" key="15">
    <source>
        <dbReference type="PROSITE" id="PS52015"/>
    </source>
</evidence>
<keyword evidence="8" id="KW-0677">Repeat</keyword>
<dbReference type="Proteomes" id="UP000335415">
    <property type="component" value="Unassembled WGS sequence"/>
</dbReference>
<evidence type="ECO:0000256" key="9">
    <source>
        <dbReference type="ARBA" id="ARBA00022927"/>
    </source>
</evidence>
<dbReference type="GO" id="GO:0030288">
    <property type="term" value="C:outer membrane-bounded periplasmic space"/>
    <property type="evidence" value="ECO:0007669"/>
    <property type="project" value="InterPro"/>
</dbReference>
<feature type="compositionally biased region" description="Low complexity" evidence="14">
    <location>
        <begin position="152"/>
        <end position="166"/>
    </location>
</feature>
<feature type="region of interest" description="Disordered" evidence="14">
    <location>
        <begin position="110"/>
        <end position="196"/>
    </location>
</feature>
<dbReference type="GO" id="GO:0015031">
    <property type="term" value="P:protein transport"/>
    <property type="evidence" value="ECO:0007669"/>
    <property type="project" value="UniProtKB-UniRule"/>
</dbReference>
<gene>
    <name evidence="16" type="ORF">FJU30_00550</name>
    <name evidence="17" type="ORF">FJU30_04215</name>
</gene>
<keyword evidence="10" id="KW-1133">Transmembrane helix</keyword>
<organism evidence="17 18">
    <name type="scientific">Affinibrenneria salicis</name>
    <dbReference type="NCBI Taxonomy" id="2590031"/>
    <lineage>
        <taxon>Bacteria</taxon>
        <taxon>Pseudomonadati</taxon>
        <taxon>Pseudomonadota</taxon>
        <taxon>Gammaproteobacteria</taxon>
        <taxon>Enterobacterales</taxon>
        <taxon>Pectobacteriaceae</taxon>
        <taxon>Affinibrenneria</taxon>
    </lineage>
</organism>
<proteinExistence type="inferred from homology"/>
<evidence type="ECO:0000313" key="16">
    <source>
        <dbReference type="EMBL" id="KAA9002531.1"/>
    </source>
</evidence>
<comment type="caution">
    <text evidence="17">The sequence shown here is derived from an EMBL/GenBank/DDBJ whole genome shotgun (WGS) entry which is preliminary data.</text>
</comment>
<keyword evidence="4 13" id="KW-0813">Transport</keyword>
<dbReference type="InterPro" id="IPR037682">
    <property type="entry name" value="TonB_C"/>
</dbReference>
<keyword evidence="18" id="KW-1185">Reference proteome</keyword>
<evidence type="ECO:0000256" key="3">
    <source>
        <dbReference type="ARBA" id="ARBA00022362"/>
    </source>
</evidence>
<evidence type="ECO:0000256" key="13">
    <source>
        <dbReference type="RuleBase" id="RU362123"/>
    </source>
</evidence>
<dbReference type="GO" id="GO:0015891">
    <property type="term" value="P:siderophore transport"/>
    <property type="evidence" value="ECO:0007669"/>
    <property type="project" value="InterPro"/>
</dbReference>
<evidence type="ECO:0000256" key="11">
    <source>
        <dbReference type="ARBA" id="ARBA00023136"/>
    </source>
</evidence>
<feature type="domain" description="TonB C-terminal" evidence="15">
    <location>
        <begin position="191"/>
        <end position="282"/>
    </location>
</feature>
<dbReference type="PANTHER" id="PTHR33446:SF8">
    <property type="entry name" value="PROTEIN TONB"/>
    <property type="match status" value="1"/>
</dbReference>
<evidence type="ECO:0000256" key="6">
    <source>
        <dbReference type="ARBA" id="ARBA00022519"/>
    </source>
</evidence>
<evidence type="ECO:0000256" key="5">
    <source>
        <dbReference type="ARBA" id="ARBA00022475"/>
    </source>
</evidence>
<evidence type="ECO:0000256" key="8">
    <source>
        <dbReference type="ARBA" id="ARBA00022737"/>
    </source>
</evidence>
<evidence type="ECO:0000256" key="7">
    <source>
        <dbReference type="ARBA" id="ARBA00022692"/>
    </source>
</evidence>
<dbReference type="InterPro" id="IPR006260">
    <property type="entry name" value="TonB/TolA_C"/>
</dbReference>
<comment type="subcellular location">
    <subcellularLocation>
        <location evidence="1 13">Cell inner membrane</location>
        <topology evidence="1 13">Single-pass membrane protein</topology>
        <orientation evidence="1 13">Periplasmic side</orientation>
    </subcellularLocation>
</comment>
<keyword evidence="7" id="KW-0812">Transmembrane</keyword>
<dbReference type="OrthoDB" id="1628901at2"/>
<dbReference type="SUPFAM" id="SSF74653">
    <property type="entry name" value="TolA/TonB C-terminal domain"/>
    <property type="match status" value="1"/>
</dbReference>
<evidence type="ECO:0000256" key="14">
    <source>
        <dbReference type="SAM" id="MobiDB-lite"/>
    </source>
</evidence>
<keyword evidence="5 13" id="KW-1003">Cell membrane</keyword>
<dbReference type="AlphaFoldDB" id="A0A5J5G7P5"/>
<dbReference type="Gene3D" id="3.30.2420.10">
    <property type="entry name" value="TonB"/>
    <property type="match status" value="1"/>
</dbReference>
<evidence type="ECO:0000256" key="10">
    <source>
        <dbReference type="ARBA" id="ARBA00022989"/>
    </source>
</evidence>
<name>A0A5J5G7P5_9GAMM</name>
<dbReference type="GO" id="GO:0055085">
    <property type="term" value="P:transmembrane transport"/>
    <property type="evidence" value="ECO:0007669"/>
    <property type="project" value="InterPro"/>
</dbReference>
<evidence type="ECO:0000256" key="12">
    <source>
        <dbReference type="ARBA" id="ARBA00025849"/>
    </source>
</evidence>
<dbReference type="GO" id="GO:0031992">
    <property type="term" value="F:energy transducer activity"/>
    <property type="evidence" value="ECO:0007669"/>
    <property type="project" value="InterPro"/>
</dbReference>
<dbReference type="PANTHER" id="PTHR33446">
    <property type="entry name" value="PROTEIN TONB-RELATED"/>
    <property type="match status" value="1"/>
</dbReference>
<comment type="function">
    <text evidence="13">Interacts with outer membrane receptor proteins that carry out high-affinity binding and energy dependent uptake into the periplasmic space of specific substrates. It could act to transduce energy from the cytoplasmic membrane to specific energy-requiring processes in the outer membrane, resulting in the release into the periplasm of ligands bound by these outer membrane proteins.</text>
</comment>
<accession>A0A5J5G7P5</accession>
<reference evidence="17 18" key="1">
    <citation type="submission" date="2019-09" db="EMBL/GenBank/DDBJ databases">
        <authorList>
            <person name="Li Y."/>
        </authorList>
    </citation>
    <scope>NUCLEOTIDE SEQUENCE [LARGE SCALE GENOMIC DNA]</scope>
    <source>
        <strain evidence="17 18">L3-3HA</strain>
    </source>
</reference>
<comment type="similarity">
    <text evidence="2 13">Belongs to the TonB family.</text>
</comment>